<evidence type="ECO:0000259" key="2">
    <source>
        <dbReference type="Pfam" id="PF13302"/>
    </source>
</evidence>
<proteinExistence type="predicted"/>
<dbReference type="Pfam" id="PF13302">
    <property type="entry name" value="Acetyltransf_3"/>
    <property type="match status" value="1"/>
</dbReference>
<accession>A0AAD6XL25</accession>
<dbReference type="Gene3D" id="3.40.630.30">
    <property type="match status" value="1"/>
</dbReference>
<dbReference type="InterPro" id="IPR000182">
    <property type="entry name" value="GNAT_dom"/>
</dbReference>
<dbReference type="InterPro" id="IPR016181">
    <property type="entry name" value="Acyl_CoA_acyltransferase"/>
</dbReference>
<dbReference type="EMBL" id="JARJCN010000138">
    <property type="protein sequence ID" value="KAJ7069037.1"/>
    <property type="molecule type" value="Genomic_DNA"/>
</dbReference>
<dbReference type="AlphaFoldDB" id="A0AAD6XL25"/>
<comment type="caution">
    <text evidence="3">The sequence shown here is derived from an EMBL/GenBank/DDBJ whole genome shotgun (WGS) entry which is preliminary data.</text>
</comment>
<evidence type="ECO:0000313" key="3">
    <source>
        <dbReference type="EMBL" id="KAJ7069037.1"/>
    </source>
</evidence>
<dbReference type="SUPFAM" id="SSF55729">
    <property type="entry name" value="Acyl-CoA N-acyltransferases (Nat)"/>
    <property type="match status" value="1"/>
</dbReference>
<evidence type="ECO:0000256" key="1">
    <source>
        <dbReference type="SAM" id="MobiDB-lite"/>
    </source>
</evidence>
<evidence type="ECO:0000313" key="4">
    <source>
        <dbReference type="Proteomes" id="UP001222325"/>
    </source>
</evidence>
<name>A0AAD6XL25_9AGAR</name>
<dbReference type="Proteomes" id="UP001222325">
    <property type="component" value="Unassembled WGS sequence"/>
</dbReference>
<protein>
    <submittedName>
        <fullName evidence="3">Acyl-CoA N-acyltransferase</fullName>
    </submittedName>
</protein>
<dbReference type="GO" id="GO:0016747">
    <property type="term" value="F:acyltransferase activity, transferring groups other than amino-acyl groups"/>
    <property type="evidence" value="ECO:0007669"/>
    <property type="project" value="InterPro"/>
</dbReference>
<feature type="domain" description="N-acetyltransferase" evidence="2">
    <location>
        <begin position="30"/>
        <end position="211"/>
    </location>
</feature>
<organism evidence="3 4">
    <name type="scientific">Mycena belliarum</name>
    <dbReference type="NCBI Taxonomy" id="1033014"/>
    <lineage>
        <taxon>Eukaryota</taxon>
        <taxon>Fungi</taxon>
        <taxon>Dikarya</taxon>
        <taxon>Basidiomycota</taxon>
        <taxon>Agaricomycotina</taxon>
        <taxon>Agaricomycetes</taxon>
        <taxon>Agaricomycetidae</taxon>
        <taxon>Agaricales</taxon>
        <taxon>Marasmiineae</taxon>
        <taxon>Mycenaceae</taxon>
        <taxon>Mycena</taxon>
    </lineage>
</organism>
<gene>
    <name evidence="3" type="ORF">B0H15DRAFT_871248</name>
</gene>
<feature type="region of interest" description="Disordered" evidence="1">
    <location>
        <begin position="130"/>
        <end position="150"/>
    </location>
</feature>
<keyword evidence="4" id="KW-1185">Reference proteome</keyword>
<reference evidence="3" key="1">
    <citation type="submission" date="2023-03" db="EMBL/GenBank/DDBJ databases">
        <title>Massive genome expansion in bonnet fungi (Mycena s.s.) driven by repeated elements and novel gene families across ecological guilds.</title>
        <authorList>
            <consortium name="Lawrence Berkeley National Laboratory"/>
            <person name="Harder C.B."/>
            <person name="Miyauchi S."/>
            <person name="Viragh M."/>
            <person name="Kuo A."/>
            <person name="Thoen E."/>
            <person name="Andreopoulos B."/>
            <person name="Lu D."/>
            <person name="Skrede I."/>
            <person name="Drula E."/>
            <person name="Henrissat B."/>
            <person name="Morin E."/>
            <person name="Kohler A."/>
            <person name="Barry K."/>
            <person name="LaButti K."/>
            <person name="Morin E."/>
            <person name="Salamov A."/>
            <person name="Lipzen A."/>
            <person name="Mereny Z."/>
            <person name="Hegedus B."/>
            <person name="Baldrian P."/>
            <person name="Stursova M."/>
            <person name="Weitz H."/>
            <person name="Taylor A."/>
            <person name="Grigoriev I.V."/>
            <person name="Nagy L.G."/>
            <person name="Martin F."/>
            <person name="Kauserud H."/>
        </authorList>
    </citation>
    <scope>NUCLEOTIDE SEQUENCE</scope>
    <source>
        <strain evidence="3">CBHHK173m</strain>
    </source>
</reference>
<dbReference type="PANTHER" id="PTHR43328:SF1">
    <property type="entry name" value="N-ACETYLTRANSFERASE DOMAIN-CONTAINING PROTEIN"/>
    <property type="match status" value="1"/>
</dbReference>
<dbReference type="PANTHER" id="PTHR43328">
    <property type="entry name" value="ACETYLTRANSFERASE-RELATED"/>
    <property type="match status" value="1"/>
</dbReference>
<sequence length="243" mass="27484">MPVHNPQLHPLEVDETTGEPFLRLLSHPNIILTPPRLTDGPAMIPLFNDERVYHWLSSPPFPYLPEHADWWLNHATEKSNKILAELEAARDESTPKLVDGCPVTTIREVKEDGTQVFLGSIDLDLAGQPWELEGSGRTSQETPRRDPSDPDIWTIGDYLAPSHHGQGIMSDAFRTLMQQWGIPRMGVRRMVVTALDGNKASVRVFEKKGFRLRKTIDEAMDVRGTKRGVHVLEWTLKPGVDFK</sequence>